<dbReference type="Pfam" id="PF01863">
    <property type="entry name" value="YgjP-like"/>
    <property type="match status" value="1"/>
</dbReference>
<name>A0A9W4TPR8_9PROT</name>
<dbReference type="PANTHER" id="PTHR30399:SF1">
    <property type="entry name" value="UTP PYROPHOSPHATASE"/>
    <property type="match status" value="1"/>
</dbReference>
<dbReference type="GO" id="GO:0016787">
    <property type="term" value="F:hydrolase activity"/>
    <property type="evidence" value="ECO:0007669"/>
    <property type="project" value="UniProtKB-KW"/>
</dbReference>
<keyword evidence="5" id="KW-1185">Reference proteome</keyword>
<dbReference type="Gene3D" id="3.30.2010.10">
    <property type="entry name" value="Metalloproteases ('zincins'), catalytic domain"/>
    <property type="match status" value="1"/>
</dbReference>
<dbReference type="InterPro" id="IPR002725">
    <property type="entry name" value="YgjP-like_metallopeptidase"/>
</dbReference>
<evidence type="ECO:0000259" key="1">
    <source>
        <dbReference type="Pfam" id="PF01863"/>
    </source>
</evidence>
<dbReference type="EMBL" id="CAMXCS010000006">
    <property type="protein sequence ID" value="CAI3954818.1"/>
    <property type="molecule type" value="Genomic_DNA"/>
</dbReference>
<dbReference type="RefSeq" id="WP_271790349.1">
    <property type="nucleotide sequence ID" value="NZ_CAMXCM010000005.1"/>
</dbReference>
<feature type="domain" description="YgjP-like metallopeptidase" evidence="1">
    <location>
        <begin position="32"/>
        <end position="245"/>
    </location>
</feature>
<dbReference type="EMBL" id="CAMXCM010000005">
    <property type="protein sequence ID" value="CAI3950736.1"/>
    <property type="molecule type" value="Genomic_DNA"/>
</dbReference>
<organism evidence="2 4">
    <name type="scientific">Commensalibacter communis</name>
    <dbReference type="NCBI Taxonomy" id="2972786"/>
    <lineage>
        <taxon>Bacteria</taxon>
        <taxon>Pseudomonadati</taxon>
        <taxon>Pseudomonadota</taxon>
        <taxon>Alphaproteobacteria</taxon>
        <taxon>Acetobacterales</taxon>
        <taxon>Acetobacteraceae</taxon>
    </lineage>
</organism>
<gene>
    <name evidence="3" type="ORF">R53529_LOCUS1926</name>
    <name evidence="2" type="ORF">R53530_LOCUS1808</name>
</gene>
<evidence type="ECO:0000313" key="3">
    <source>
        <dbReference type="EMBL" id="CAI3954818.1"/>
    </source>
</evidence>
<protein>
    <submittedName>
        <fullName evidence="2 3">Metal-dependent hydrolase family (YgjP)</fullName>
    </submittedName>
</protein>
<dbReference type="InterPro" id="IPR053136">
    <property type="entry name" value="UTP_pyrophosphatase-like"/>
</dbReference>
<dbReference type="Proteomes" id="UP001154259">
    <property type="component" value="Unassembled WGS sequence"/>
</dbReference>
<evidence type="ECO:0000313" key="4">
    <source>
        <dbReference type="Proteomes" id="UP001154255"/>
    </source>
</evidence>
<proteinExistence type="predicted"/>
<evidence type="ECO:0000313" key="5">
    <source>
        <dbReference type="Proteomes" id="UP001154259"/>
    </source>
</evidence>
<dbReference type="Proteomes" id="UP001154255">
    <property type="component" value="Unassembled WGS sequence"/>
</dbReference>
<dbReference type="AlphaFoldDB" id="A0A9W4TPR8"/>
<sequence length="261" mass="30933">MALHPKKFNFNYHGYLIPCELYLPHPLTKKPKISLSITPEQILKIRAPQKTPRTYLIAVIEKHASKIVQHIETQQNHLKKREKLQFIQSEKHLFLGEYYPLNIKENIHYKPNIQLIDGILNINIRQDTPQKIERLLDSWYRFQALDLFFERILVIKPSIPWIDWENQPPILRIKKMTSRWGSYINRSPSIITLNQHLIKAPLSCIDYVIIHELCHAKELNHSKKFHALVAKIMPNWKIYQAQLKERASLLLYNAQSKAEDK</sequence>
<accession>A0A9W4TPR8</accession>
<dbReference type="CDD" id="cd07344">
    <property type="entry name" value="M48_yhfN_like"/>
    <property type="match status" value="1"/>
</dbReference>
<dbReference type="PANTHER" id="PTHR30399">
    <property type="entry name" value="UNCHARACTERIZED PROTEIN YGJP"/>
    <property type="match status" value="1"/>
</dbReference>
<comment type="caution">
    <text evidence="2">The sequence shown here is derived from an EMBL/GenBank/DDBJ whole genome shotgun (WGS) entry which is preliminary data.</text>
</comment>
<keyword evidence="2" id="KW-0378">Hydrolase</keyword>
<reference evidence="2" key="1">
    <citation type="submission" date="2022-10" db="EMBL/GenBank/DDBJ databases">
        <authorList>
            <person name="Botero Cardona J."/>
        </authorList>
    </citation>
    <scope>NUCLEOTIDE SEQUENCE</scope>
    <source>
        <strain evidence="2">LMG 31819</strain>
        <strain evidence="3">R-53529</strain>
    </source>
</reference>
<evidence type="ECO:0000313" key="2">
    <source>
        <dbReference type="EMBL" id="CAI3950736.1"/>
    </source>
</evidence>